<evidence type="ECO:0000256" key="1">
    <source>
        <dbReference type="SAM" id="MobiDB-lite"/>
    </source>
</evidence>
<protein>
    <submittedName>
        <fullName evidence="2">Uncharacterized protein</fullName>
    </submittedName>
</protein>
<evidence type="ECO:0000313" key="2">
    <source>
        <dbReference type="EMBL" id="SEG76090.1"/>
    </source>
</evidence>
<dbReference type="EMBL" id="FNVO01000011">
    <property type="protein sequence ID" value="SEG76090.1"/>
    <property type="molecule type" value="Genomic_DNA"/>
</dbReference>
<name>A0A1H6CSU5_9ACTN</name>
<keyword evidence="3" id="KW-1185">Reference proteome</keyword>
<dbReference type="OrthoDB" id="3290158at2"/>
<proteinExistence type="predicted"/>
<reference evidence="3" key="1">
    <citation type="submission" date="2016-10" db="EMBL/GenBank/DDBJ databases">
        <authorList>
            <person name="Varghese N."/>
            <person name="Submissions S."/>
        </authorList>
    </citation>
    <scope>NUCLEOTIDE SEQUENCE [LARGE SCALE GENOMIC DNA]</scope>
    <source>
        <strain evidence="3">DSM 43163</strain>
    </source>
</reference>
<evidence type="ECO:0000313" key="3">
    <source>
        <dbReference type="Proteomes" id="UP000236723"/>
    </source>
</evidence>
<feature type="region of interest" description="Disordered" evidence="1">
    <location>
        <begin position="1"/>
        <end position="27"/>
    </location>
</feature>
<dbReference type="RefSeq" id="WP_146087495.1">
    <property type="nucleotide sequence ID" value="NZ_FNVO01000011.1"/>
</dbReference>
<dbReference type="Proteomes" id="UP000236723">
    <property type="component" value="Unassembled WGS sequence"/>
</dbReference>
<dbReference type="AlphaFoldDB" id="A0A1H6CSU5"/>
<sequence length="161" mass="17148">MPHCPPRPGRRSPEDHPNGRGPESPDATALRNACAESVAAALTDTADIGGFFTITVGGPDRGRHPVAADYARGVPDLITANTERYGTPEARIGASIMQLGHAARLWSPVLACTIVHGLVPDLTDLHRAEDGLALRLPAPGGRCRCRRDARPAWWRPEGADP</sequence>
<gene>
    <name evidence="2" type="ORF">SAMN04489712_111121</name>
</gene>
<accession>A0A1H6CSU5</accession>
<organism evidence="2 3">
    <name type="scientific">Thermomonospora echinospora</name>
    <dbReference type="NCBI Taxonomy" id="1992"/>
    <lineage>
        <taxon>Bacteria</taxon>
        <taxon>Bacillati</taxon>
        <taxon>Actinomycetota</taxon>
        <taxon>Actinomycetes</taxon>
        <taxon>Streptosporangiales</taxon>
        <taxon>Thermomonosporaceae</taxon>
        <taxon>Thermomonospora</taxon>
    </lineage>
</organism>